<sequence>MSANSLLDAFKAKRPAFGTFITSGGFFFARAVAKASPHMEWICIDCEHGLMSLNPGVSELIAAIQATGIPAFVRIPATGVSMGTSWQIKYALDAGAKGIVVPMVSTAEKAREVVSDSRFPPVGRRGFGSSYTHGNWNMSAQDYLDIANDNVIVTVQIETKEAIENLEEIAAVDGVAPFSDVLLLGPSDLSMAYGYPVPSPDPHPEIEKLIQKVLRVAHEKGKKCAMYVNNGEKAAQRAKEGFDMVSVTNDIGNLTLGISAQFDDAEMPFPLNILTITFVFYLLSHILMEPHSLLRSFQANTAAFGVWLTNGGFFHARALASASSRISWVMIDCEHGLICLNPGAAELIAAIHGVPNGPSALVRIPATGMSSGTNWQIKYALDAGAKGVLIPMVSTAEKARSIVEDSRYPPVGRRGYGGAYTHGNWGVSRPEYFRSANENILVLVQIETVEGVNNVQEIAAVDGIDGLFVGPSDLSVTLGYPPPAPDPHPEVEKRIQDILDAAHAAGKKCAIYCVSGAQASRRAAQGFDMINITSDVGAMSEAIVAHVDAATAQD</sequence>
<evidence type="ECO:0000313" key="6">
    <source>
        <dbReference type="Proteomes" id="UP000054988"/>
    </source>
</evidence>
<name>A0A0W0GD56_MONRR</name>
<evidence type="ECO:0000256" key="3">
    <source>
        <dbReference type="ARBA" id="ARBA00023239"/>
    </source>
</evidence>
<keyword evidence="3" id="KW-0456">Lyase</keyword>
<dbReference type="InterPro" id="IPR015813">
    <property type="entry name" value="Pyrv/PenolPyrv_kinase-like_dom"/>
</dbReference>
<dbReference type="GO" id="GO:0005737">
    <property type="term" value="C:cytoplasm"/>
    <property type="evidence" value="ECO:0007669"/>
    <property type="project" value="TreeGrafter"/>
</dbReference>
<dbReference type="PANTHER" id="PTHR30502:SF0">
    <property type="entry name" value="PHOSPHOENOLPYRUVATE CARBOXYLASE FAMILY PROTEIN"/>
    <property type="match status" value="1"/>
</dbReference>
<accession>A0A0W0GD56</accession>
<comment type="caution">
    <text evidence="5">The sequence shown here is derived from an EMBL/GenBank/DDBJ whole genome shotgun (WGS) entry which is preliminary data.</text>
</comment>
<gene>
    <name evidence="5" type="ORF">WG66_914</name>
</gene>
<dbReference type="GO" id="GO:0016832">
    <property type="term" value="F:aldehyde-lyase activity"/>
    <property type="evidence" value="ECO:0007669"/>
    <property type="project" value="TreeGrafter"/>
</dbReference>
<evidence type="ECO:0000256" key="1">
    <source>
        <dbReference type="ARBA" id="ARBA00005568"/>
    </source>
</evidence>
<reference evidence="5 6" key="1">
    <citation type="submission" date="2015-12" db="EMBL/GenBank/DDBJ databases">
        <title>Draft genome sequence of Moniliophthora roreri, the causal agent of frosty pod rot of cacao.</title>
        <authorList>
            <person name="Aime M.C."/>
            <person name="Diaz-Valderrama J.R."/>
            <person name="Kijpornyongpan T."/>
            <person name="Phillips-Mora W."/>
        </authorList>
    </citation>
    <scope>NUCLEOTIDE SEQUENCE [LARGE SCALE GENOMIC DNA]</scope>
    <source>
        <strain evidence="5 6">MCA 2952</strain>
    </source>
</reference>
<comment type="similarity">
    <text evidence="1">Belongs to the HpcH/HpaI aldolase family.</text>
</comment>
<dbReference type="InterPro" id="IPR040442">
    <property type="entry name" value="Pyrv_kinase-like_dom_sf"/>
</dbReference>
<dbReference type="Proteomes" id="UP000054988">
    <property type="component" value="Unassembled WGS sequence"/>
</dbReference>
<evidence type="ECO:0000313" key="5">
    <source>
        <dbReference type="EMBL" id="KTB46505.1"/>
    </source>
</evidence>
<dbReference type="Pfam" id="PF03328">
    <property type="entry name" value="HpcH_HpaI"/>
    <property type="match status" value="2"/>
</dbReference>
<dbReference type="InterPro" id="IPR050251">
    <property type="entry name" value="HpcH-HpaI_aldolase"/>
</dbReference>
<dbReference type="PANTHER" id="PTHR30502">
    <property type="entry name" value="2-KETO-3-DEOXY-L-RHAMNONATE ALDOLASE"/>
    <property type="match status" value="1"/>
</dbReference>
<dbReference type="AlphaFoldDB" id="A0A0W0GD56"/>
<dbReference type="EMBL" id="LATX01000325">
    <property type="protein sequence ID" value="KTB46505.1"/>
    <property type="molecule type" value="Genomic_DNA"/>
</dbReference>
<feature type="domain" description="HpcH/HpaI aldolase/citrate lyase" evidence="4">
    <location>
        <begin position="39"/>
        <end position="250"/>
    </location>
</feature>
<feature type="domain" description="HpcH/HpaI aldolase/citrate lyase" evidence="4">
    <location>
        <begin position="322"/>
        <end position="539"/>
    </location>
</feature>
<protein>
    <recommendedName>
        <fullName evidence="4">HpcH/HpaI aldolase/citrate lyase domain-containing protein</fullName>
    </recommendedName>
</protein>
<dbReference type="Gene3D" id="3.20.20.60">
    <property type="entry name" value="Phosphoenolpyruvate-binding domains"/>
    <property type="match status" value="2"/>
</dbReference>
<dbReference type="SUPFAM" id="SSF51621">
    <property type="entry name" value="Phosphoenolpyruvate/pyruvate domain"/>
    <property type="match status" value="2"/>
</dbReference>
<dbReference type="GO" id="GO:0046872">
    <property type="term" value="F:metal ion binding"/>
    <property type="evidence" value="ECO:0007669"/>
    <property type="project" value="UniProtKB-KW"/>
</dbReference>
<organism evidence="5 6">
    <name type="scientific">Moniliophthora roreri</name>
    <name type="common">Frosty pod rot fungus</name>
    <name type="synonym">Monilia roreri</name>
    <dbReference type="NCBI Taxonomy" id="221103"/>
    <lineage>
        <taxon>Eukaryota</taxon>
        <taxon>Fungi</taxon>
        <taxon>Dikarya</taxon>
        <taxon>Basidiomycota</taxon>
        <taxon>Agaricomycotina</taxon>
        <taxon>Agaricomycetes</taxon>
        <taxon>Agaricomycetidae</taxon>
        <taxon>Agaricales</taxon>
        <taxon>Marasmiineae</taxon>
        <taxon>Marasmiaceae</taxon>
        <taxon>Moniliophthora</taxon>
    </lineage>
</organism>
<keyword evidence="2" id="KW-0479">Metal-binding</keyword>
<evidence type="ECO:0000256" key="2">
    <source>
        <dbReference type="ARBA" id="ARBA00022723"/>
    </source>
</evidence>
<evidence type="ECO:0000259" key="4">
    <source>
        <dbReference type="Pfam" id="PF03328"/>
    </source>
</evidence>
<dbReference type="eggNOG" id="ENOG502QR7H">
    <property type="taxonomic scope" value="Eukaryota"/>
</dbReference>
<proteinExistence type="inferred from homology"/>
<dbReference type="InterPro" id="IPR005000">
    <property type="entry name" value="Aldolase/citrate-lyase_domain"/>
</dbReference>